<sequence>MAGGITACGGEYTDADMVAALSGSLFDSSTPNGNPNGNSLCGKKLRASYRGKSITVTAVDRCEGCAFGDLDFTPTAFSRLSSLDAGRIDGIRWRWLN</sequence>
<dbReference type="Pfam" id="PF03330">
    <property type="entry name" value="DPBB_1"/>
    <property type="match status" value="1"/>
</dbReference>
<evidence type="ECO:0000256" key="1">
    <source>
        <dbReference type="ARBA" id="ARBA00022729"/>
    </source>
</evidence>
<dbReference type="PANTHER" id="PTHR31836">
    <property type="match status" value="1"/>
</dbReference>
<dbReference type="EMBL" id="JAPDMQ010000955">
    <property type="protein sequence ID" value="KAK0519565.1"/>
    <property type="molecule type" value="Genomic_DNA"/>
</dbReference>
<dbReference type="InterPro" id="IPR036908">
    <property type="entry name" value="RlpA-like_sf"/>
</dbReference>
<keyword evidence="1" id="KW-0732">Signal</keyword>
<dbReference type="Gene3D" id="2.40.40.10">
    <property type="entry name" value="RlpA-like domain"/>
    <property type="match status" value="1"/>
</dbReference>
<dbReference type="InterPro" id="IPR051477">
    <property type="entry name" value="Expansin_CellWall"/>
</dbReference>
<name>A0AAN6G478_9BASI</name>
<keyword evidence="4" id="KW-1185">Reference proteome</keyword>
<dbReference type="AlphaFoldDB" id="A0AAN6G478"/>
<feature type="domain" description="RlpA-like protein double-psi beta-barrel" evidence="2">
    <location>
        <begin position="6"/>
        <end position="89"/>
    </location>
</feature>
<comment type="caution">
    <text evidence="3">The sequence shown here is derived from an EMBL/GenBank/DDBJ whole genome shotgun (WGS) entry which is preliminary data.</text>
</comment>
<dbReference type="SUPFAM" id="SSF50685">
    <property type="entry name" value="Barwin-like endoglucanases"/>
    <property type="match status" value="1"/>
</dbReference>
<gene>
    <name evidence="3" type="primary">DAG7</name>
    <name evidence="3" type="ORF">OC842_007409</name>
</gene>
<reference evidence="3" key="1">
    <citation type="journal article" date="2023" name="PhytoFront">
        <title>Draft Genome Resources of Seven Strains of Tilletia horrida, Causal Agent of Kernel Smut of Rice.</title>
        <authorList>
            <person name="Khanal S."/>
            <person name="Antony Babu S."/>
            <person name="Zhou X.G."/>
        </authorList>
    </citation>
    <scope>NUCLEOTIDE SEQUENCE</scope>
    <source>
        <strain evidence="3">TX3</strain>
    </source>
</reference>
<evidence type="ECO:0000313" key="3">
    <source>
        <dbReference type="EMBL" id="KAK0519565.1"/>
    </source>
</evidence>
<dbReference type="InterPro" id="IPR009009">
    <property type="entry name" value="RlpA-like_DPBB"/>
</dbReference>
<dbReference type="Proteomes" id="UP001176521">
    <property type="component" value="Unassembled WGS sequence"/>
</dbReference>
<proteinExistence type="predicted"/>
<evidence type="ECO:0000313" key="4">
    <source>
        <dbReference type="Proteomes" id="UP001176521"/>
    </source>
</evidence>
<organism evidence="3 4">
    <name type="scientific">Tilletia horrida</name>
    <dbReference type="NCBI Taxonomy" id="155126"/>
    <lineage>
        <taxon>Eukaryota</taxon>
        <taxon>Fungi</taxon>
        <taxon>Dikarya</taxon>
        <taxon>Basidiomycota</taxon>
        <taxon>Ustilaginomycotina</taxon>
        <taxon>Exobasidiomycetes</taxon>
        <taxon>Tilletiales</taxon>
        <taxon>Tilletiaceae</taxon>
        <taxon>Tilletia</taxon>
    </lineage>
</organism>
<dbReference type="PANTHER" id="PTHR31836:SF27">
    <property type="entry name" value="RLPA-LIKE PROTEIN DOUBLE-PSI BETA-BARREL DOMAIN-CONTAINING PROTEIN"/>
    <property type="match status" value="1"/>
</dbReference>
<evidence type="ECO:0000259" key="2">
    <source>
        <dbReference type="Pfam" id="PF03330"/>
    </source>
</evidence>
<dbReference type="CDD" id="cd22191">
    <property type="entry name" value="DPBB_RlpA_EXP_N-like"/>
    <property type="match status" value="1"/>
</dbReference>
<accession>A0AAN6G478</accession>
<protein>
    <submittedName>
        <fullName evidence="3">Lytic transglycosylase</fullName>
    </submittedName>
</protein>